<accession>X0RWZ3</accession>
<keyword evidence="1" id="KW-1133">Transmembrane helix</keyword>
<proteinExistence type="predicted"/>
<feature type="transmembrane region" description="Helical" evidence="1">
    <location>
        <begin position="5"/>
        <end position="26"/>
    </location>
</feature>
<sequence>MKKSLIPVIFWALIGVFLFMIGQFFIPPVSELFRGSLLFLGPFIVFSLLGLALTFLTVREKIEGTLKKFLILTGASSAGFFVGVFLHNAFYALGIIASQIIVLRYLMEALHVAFFMIAILVCPLGFLVGVVGSIVMLVKKKRSRLIK</sequence>
<dbReference type="EMBL" id="BARS01006273">
    <property type="protein sequence ID" value="GAF67506.1"/>
    <property type="molecule type" value="Genomic_DNA"/>
</dbReference>
<comment type="caution">
    <text evidence="2">The sequence shown here is derived from an EMBL/GenBank/DDBJ whole genome shotgun (WGS) entry which is preliminary data.</text>
</comment>
<gene>
    <name evidence="2" type="ORF">S01H1_12250</name>
</gene>
<feature type="transmembrane region" description="Helical" evidence="1">
    <location>
        <begin position="113"/>
        <end position="138"/>
    </location>
</feature>
<evidence type="ECO:0000313" key="2">
    <source>
        <dbReference type="EMBL" id="GAF67506.1"/>
    </source>
</evidence>
<organism evidence="2">
    <name type="scientific">marine sediment metagenome</name>
    <dbReference type="NCBI Taxonomy" id="412755"/>
    <lineage>
        <taxon>unclassified sequences</taxon>
        <taxon>metagenomes</taxon>
        <taxon>ecological metagenomes</taxon>
    </lineage>
</organism>
<name>X0RWZ3_9ZZZZ</name>
<feature type="transmembrane region" description="Helical" evidence="1">
    <location>
        <begin position="38"/>
        <end position="58"/>
    </location>
</feature>
<reference evidence="2" key="1">
    <citation type="journal article" date="2014" name="Front. Microbiol.">
        <title>High frequency of phylogenetically diverse reductive dehalogenase-homologous genes in deep subseafloor sedimentary metagenomes.</title>
        <authorList>
            <person name="Kawai M."/>
            <person name="Futagami T."/>
            <person name="Toyoda A."/>
            <person name="Takaki Y."/>
            <person name="Nishi S."/>
            <person name="Hori S."/>
            <person name="Arai W."/>
            <person name="Tsubouchi T."/>
            <person name="Morono Y."/>
            <person name="Uchiyama I."/>
            <person name="Ito T."/>
            <person name="Fujiyama A."/>
            <person name="Inagaki F."/>
            <person name="Takami H."/>
        </authorList>
    </citation>
    <scope>NUCLEOTIDE SEQUENCE</scope>
    <source>
        <strain evidence="2">Expedition CK06-06</strain>
    </source>
</reference>
<evidence type="ECO:0000256" key="1">
    <source>
        <dbReference type="SAM" id="Phobius"/>
    </source>
</evidence>
<dbReference type="AlphaFoldDB" id="X0RWZ3"/>
<keyword evidence="1" id="KW-0472">Membrane</keyword>
<feature type="transmembrane region" description="Helical" evidence="1">
    <location>
        <begin position="70"/>
        <end position="101"/>
    </location>
</feature>
<protein>
    <submittedName>
        <fullName evidence="2">Uncharacterized protein</fullName>
    </submittedName>
</protein>
<keyword evidence="1" id="KW-0812">Transmembrane</keyword>